<keyword evidence="6" id="KW-1185">Reference proteome</keyword>
<feature type="compositionally biased region" description="Polar residues" evidence="3">
    <location>
        <begin position="304"/>
        <end position="324"/>
    </location>
</feature>
<dbReference type="InterPro" id="IPR050266">
    <property type="entry name" value="AB_hydrolase_sf"/>
</dbReference>
<dbReference type="OrthoDB" id="190201at2759"/>
<dbReference type="Gene3D" id="3.40.50.1820">
    <property type="entry name" value="alpha/beta hydrolase"/>
    <property type="match status" value="1"/>
</dbReference>
<sequence>MKAEELSIPIGTGITIASKAWGNPHSSHRVLALHGWLDNANSFDSIGPVLAEAGIRVVCIDFIGHGLSPHKPQWCNLYYTDYITQVLDVVEALSWKTFTLMGHSMGAGISSILAAIVPHMIERVICLDFIGILSKEQDQVKAIQFAIQNRETINNRKPPLYANKQAIFDKLKSNNPWIADHAAHRLLERSTECIVSPNGEQMYKLRHDKRLVGPSIFIMREAEVLIMLEEIKCPVFLIWGTVSAQQFAIKRNWTEIMEKRMQCVKNLRQVVVDGSHHFHMENIDAFSKDLIEFILEQEGNMTFSPDPNLKNTSQQQPDNHNQIAEESERQEKKQTSKLYSFFLNKDE</sequence>
<dbReference type="EMBL" id="AJWJ01000044">
    <property type="protein sequence ID" value="KAF2076923.1"/>
    <property type="molecule type" value="Genomic_DNA"/>
</dbReference>
<dbReference type="PANTHER" id="PTHR43798:SF14">
    <property type="entry name" value="SERINE HYDROLASE-LIKE PROTEIN DDB_G0286239"/>
    <property type="match status" value="1"/>
</dbReference>
<reference evidence="5" key="1">
    <citation type="submission" date="2020-01" db="EMBL/GenBank/DDBJ databases">
        <title>Development of genomics and gene disruption for Polysphondylium violaceum indicates a role for the polyketide synthase stlB in stalk morphogenesis.</title>
        <authorList>
            <person name="Narita B."/>
            <person name="Kawabe Y."/>
            <person name="Kin K."/>
            <person name="Saito T."/>
            <person name="Gibbs R."/>
            <person name="Kuspa A."/>
            <person name="Muzny D."/>
            <person name="Queller D."/>
            <person name="Richards S."/>
            <person name="Strassman J."/>
            <person name="Sucgang R."/>
            <person name="Worley K."/>
            <person name="Schaap P."/>
        </authorList>
    </citation>
    <scope>NUCLEOTIDE SEQUENCE</scope>
    <source>
        <strain evidence="5">QSvi11</strain>
    </source>
</reference>
<organism evidence="5 6">
    <name type="scientific">Polysphondylium violaceum</name>
    <dbReference type="NCBI Taxonomy" id="133409"/>
    <lineage>
        <taxon>Eukaryota</taxon>
        <taxon>Amoebozoa</taxon>
        <taxon>Evosea</taxon>
        <taxon>Eumycetozoa</taxon>
        <taxon>Dictyostelia</taxon>
        <taxon>Dictyosteliales</taxon>
        <taxon>Dictyosteliaceae</taxon>
        <taxon>Polysphondylium</taxon>
    </lineage>
</organism>
<dbReference type="Pfam" id="PF00561">
    <property type="entry name" value="Abhydrolase_1"/>
    <property type="match status" value="1"/>
</dbReference>
<dbReference type="AlphaFoldDB" id="A0A8J4PXS6"/>
<accession>A0A8J4PXS6</accession>
<dbReference type="InterPro" id="IPR000073">
    <property type="entry name" value="AB_hydrolase_1"/>
</dbReference>
<comment type="caution">
    <text evidence="5">The sequence shown here is derived from an EMBL/GenBank/DDBJ whole genome shotgun (WGS) entry which is preliminary data.</text>
</comment>
<proteinExistence type="inferred from homology"/>
<dbReference type="PANTHER" id="PTHR43798">
    <property type="entry name" value="MONOACYLGLYCEROL LIPASE"/>
    <property type="match status" value="1"/>
</dbReference>
<dbReference type="InterPro" id="IPR029058">
    <property type="entry name" value="AB_hydrolase_fold"/>
</dbReference>
<feature type="region of interest" description="Disordered" evidence="3">
    <location>
        <begin position="304"/>
        <end position="347"/>
    </location>
</feature>
<evidence type="ECO:0000256" key="3">
    <source>
        <dbReference type="SAM" id="MobiDB-lite"/>
    </source>
</evidence>
<dbReference type="Proteomes" id="UP000695562">
    <property type="component" value="Unassembled WGS sequence"/>
</dbReference>
<protein>
    <recommendedName>
        <fullName evidence="4">AB hydrolase-1 domain-containing protein</fullName>
    </recommendedName>
</protein>
<keyword evidence="2" id="KW-0378">Hydrolase</keyword>
<evidence type="ECO:0000256" key="1">
    <source>
        <dbReference type="ARBA" id="ARBA00008645"/>
    </source>
</evidence>
<evidence type="ECO:0000256" key="2">
    <source>
        <dbReference type="ARBA" id="ARBA00022801"/>
    </source>
</evidence>
<comment type="similarity">
    <text evidence="1">Belongs to the AB hydrolase superfamily.</text>
</comment>
<evidence type="ECO:0000313" key="5">
    <source>
        <dbReference type="EMBL" id="KAF2076923.1"/>
    </source>
</evidence>
<evidence type="ECO:0000313" key="6">
    <source>
        <dbReference type="Proteomes" id="UP000695562"/>
    </source>
</evidence>
<gene>
    <name evidence="5" type="ORF">CYY_001761</name>
</gene>
<evidence type="ECO:0000259" key="4">
    <source>
        <dbReference type="Pfam" id="PF00561"/>
    </source>
</evidence>
<feature type="domain" description="AB hydrolase-1" evidence="4">
    <location>
        <begin position="30"/>
        <end position="129"/>
    </location>
</feature>
<dbReference type="SUPFAM" id="SSF53474">
    <property type="entry name" value="alpha/beta-Hydrolases"/>
    <property type="match status" value="1"/>
</dbReference>
<dbReference type="GO" id="GO:0016787">
    <property type="term" value="F:hydrolase activity"/>
    <property type="evidence" value="ECO:0007669"/>
    <property type="project" value="UniProtKB-KW"/>
</dbReference>
<dbReference type="GO" id="GO:0016020">
    <property type="term" value="C:membrane"/>
    <property type="evidence" value="ECO:0007669"/>
    <property type="project" value="TreeGrafter"/>
</dbReference>
<name>A0A8J4PXS6_9MYCE</name>